<dbReference type="InterPro" id="IPR009003">
    <property type="entry name" value="Peptidase_S1_PA"/>
</dbReference>
<evidence type="ECO:0000256" key="1">
    <source>
        <dbReference type="ARBA" id="ARBA00010541"/>
    </source>
</evidence>
<dbReference type="InterPro" id="IPR043504">
    <property type="entry name" value="Peptidase_S1_PA_chymotrypsin"/>
</dbReference>
<dbReference type="SUPFAM" id="SSF50156">
    <property type="entry name" value="PDZ domain-like"/>
    <property type="match status" value="1"/>
</dbReference>
<dbReference type="GO" id="GO:0004252">
    <property type="term" value="F:serine-type endopeptidase activity"/>
    <property type="evidence" value="ECO:0007669"/>
    <property type="project" value="InterPro"/>
</dbReference>
<dbReference type="PANTHER" id="PTHR43343">
    <property type="entry name" value="PEPTIDASE S12"/>
    <property type="match status" value="1"/>
</dbReference>
<dbReference type="InterPro" id="IPR051201">
    <property type="entry name" value="Chloro_Bact_Ser_Proteases"/>
</dbReference>
<dbReference type="Pfam" id="PF17820">
    <property type="entry name" value="PDZ_6"/>
    <property type="match status" value="1"/>
</dbReference>
<dbReference type="InterPro" id="IPR041489">
    <property type="entry name" value="PDZ_6"/>
</dbReference>
<dbReference type="Proteomes" id="UP000605805">
    <property type="component" value="Unassembled WGS sequence"/>
</dbReference>
<evidence type="ECO:0000256" key="2">
    <source>
        <dbReference type="ARBA" id="ARBA00022670"/>
    </source>
</evidence>
<evidence type="ECO:0000259" key="4">
    <source>
        <dbReference type="PROSITE" id="PS50106"/>
    </source>
</evidence>
<gene>
    <name evidence="5" type="ORF">EYH02_05975</name>
</gene>
<keyword evidence="2" id="KW-0645">Protease</keyword>
<proteinExistence type="inferred from homology"/>
<dbReference type="Gene3D" id="2.40.10.10">
    <property type="entry name" value="Trypsin-like serine proteases"/>
    <property type="match status" value="2"/>
</dbReference>
<dbReference type="AlphaFoldDB" id="A0A833DU38"/>
<accession>A0A833DU38</accession>
<organism evidence="5 6">
    <name type="scientific">Ignisphaera aggregans</name>
    <dbReference type="NCBI Taxonomy" id="334771"/>
    <lineage>
        <taxon>Archaea</taxon>
        <taxon>Thermoproteota</taxon>
        <taxon>Thermoprotei</taxon>
        <taxon>Desulfurococcales</taxon>
        <taxon>Desulfurococcaceae</taxon>
        <taxon>Ignisphaera</taxon>
    </lineage>
</organism>
<dbReference type="SUPFAM" id="SSF50494">
    <property type="entry name" value="Trypsin-like serine proteases"/>
    <property type="match status" value="1"/>
</dbReference>
<protein>
    <submittedName>
        <fullName evidence="5">PDZ domain-containing protein</fullName>
    </submittedName>
</protein>
<dbReference type="InterPro" id="IPR001940">
    <property type="entry name" value="Peptidase_S1C"/>
</dbReference>
<dbReference type="SMART" id="SM00228">
    <property type="entry name" value="PDZ"/>
    <property type="match status" value="1"/>
</dbReference>
<dbReference type="InterPro" id="IPR001478">
    <property type="entry name" value="PDZ"/>
</dbReference>
<evidence type="ECO:0000313" key="5">
    <source>
        <dbReference type="EMBL" id="HIP57590.1"/>
    </source>
</evidence>
<evidence type="ECO:0000256" key="3">
    <source>
        <dbReference type="ARBA" id="ARBA00022801"/>
    </source>
</evidence>
<dbReference type="PRINTS" id="PR00834">
    <property type="entry name" value="PROTEASES2C"/>
</dbReference>
<keyword evidence="3" id="KW-0378">Hydrolase</keyword>
<dbReference type="Pfam" id="PF13365">
    <property type="entry name" value="Trypsin_2"/>
    <property type="match status" value="1"/>
</dbReference>
<comment type="similarity">
    <text evidence="1">Belongs to the peptidase S1C family.</text>
</comment>
<name>A0A833DU38_9CREN</name>
<evidence type="ECO:0000313" key="6">
    <source>
        <dbReference type="Proteomes" id="UP000605805"/>
    </source>
</evidence>
<dbReference type="PANTHER" id="PTHR43343:SF3">
    <property type="entry name" value="PROTEASE DO-LIKE 8, CHLOROPLASTIC"/>
    <property type="match status" value="1"/>
</dbReference>
<comment type="caution">
    <text evidence="5">The sequence shown here is derived from an EMBL/GenBank/DDBJ whole genome shotgun (WGS) entry which is preliminary data.</text>
</comment>
<dbReference type="PROSITE" id="PS50106">
    <property type="entry name" value="PDZ"/>
    <property type="match status" value="1"/>
</dbReference>
<dbReference type="InterPro" id="IPR036034">
    <property type="entry name" value="PDZ_sf"/>
</dbReference>
<dbReference type="EMBL" id="DQTV01000122">
    <property type="protein sequence ID" value="HIP57590.1"/>
    <property type="molecule type" value="Genomic_DNA"/>
</dbReference>
<dbReference type="Gene3D" id="2.30.42.10">
    <property type="match status" value="1"/>
</dbReference>
<sequence>MLTTTHSKNVPTSLDKEVGLAYATIHLQVLEEAISNTIKLVEKSLVMVVGLRERAECRYALLNEPLISGLATGFALDRHVIVTAAHVLSDAVDICVVSLDGEMSKAQLLGLDDRWDVAFLHLDRTMDSLSTAIPKVGMLVLACGMAFGSLAPYYSLGIIGGTFASINMNGKIIEGLLKSDAVTVPGMSGGPLVNLRSEVVGMILACSRDAIAPAYAVPINRIEFSYRILKKYGRVIRPRIGIKVLSLHNRRENTHRGLIVIGVEKGSPADSCGIDVGDIIMSINGVELNSVEDLWNAIDESVIRGLSYIEITFYSRLQRKVNKCYIHLTL</sequence>
<reference evidence="5" key="1">
    <citation type="journal article" date="2020" name="ISME J.">
        <title>Gammaproteobacteria mediating utilization of methyl-, sulfur- and petroleum organic compounds in deep ocean hydrothermal plumes.</title>
        <authorList>
            <person name="Zhou Z."/>
            <person name="Liu Y."/>
            <person name="Pan J."/>
            <person name="Cron B.R."/>
            <person name="Toner B.M."/>
            <person name="Anantharaman K."/>
            <person name="Breier J.A."/>
            <person name="Dick G.J."/>
            <person name="Li M."/>
        </authorList>
    </citation>
    <scope>NUCLEOTIDE SEQUENCE</scope>
    <source>
        <strain evidence="5">SZUA-1435</strain>
    </source>
</reference>
<feature type="domain" description="PDZ" evidence="4">
    <location>
        <begin position="240"/>
        <end position="291"/>
    </location>
</feature>
<dbReference type="GO" id="GO:0006508">
    <property type="term" value="P:proteolysis"/>
    <property type="evidence" value="ECO:0007669"/>
    <property type="project" value="UniProtKB-KW"/>
</dbReference>